<evidence type="ECO:0000256" key="1">
    <source>
        <dbReference type="ARBA" id="ARBA00022741"/>
    </source>
</evidence>
<feature type="region of interest" description="Disordered" evidence="2">
    <location>
        <begin position="337"/>
        <end position="368"/>
    </location>
</feature>
<feature type="compositionally biased region" description="Low complexity" evidence="2">
    <location>
        <begin position="357"/>
        <end position="368"/>
    </location>
</feature>
<keyword evidence="1" id="KW-0547">Nucleotide-binding</keyword>
<dbReference type="PANTHER" id="PTHR22967">
    <property type="entry name" value="SERINE/THREONINE PROTEIN KINASE"/>
    <property type="match status" value="1"/>
</dbReference>
<dbReference type="PROSITE" id="PS50011">
    <property type="entry name" value="PROTEIN_KINASE_DOM"/>
    <property type="match status" value="1"/>
</dbReference>
<evidence type="ECO:0000256" key="2">
    <source>
        <dbReference type="SAM" id="MobiDB-lite"/>
    </source>
</evidence>
<evidence type="ECO:0000259" key="3">
    <source>
        <dbReference type="PROSITE" id="PS50011"/>
    </source>
</evidence>
<evidence type="ECO:0000259" key="5">
    <source>
        <dbReference type="PROSITE" id="PS51182"/>
    </source>
</evidence>
<dbReference type="Proteomes" id="UP001217089">
    <property type="component" value="Unassembled WGS sequence"/>
</dbReference>
<evidence type="ECO:0000313" key="6">
    <source>
        <dbReference type="EMBL" id="KAJ8305270.1"/>
    </source>
</evidence>
<dbReference type="SMART" id="SM01326">
    <property type="entry name" value="PTEN_C2"/>
    <property type="match status" value="1"/>
</dbReference>
<protein>
    <submittedName>
        <fullName evidence="6">Uncharacterized protein</fullName>
    </submittedName>
</protein>
<dbReference type="InterPro" id="IPR008271">
    <property type="entry name" value="Ser/Thr_kinase_AS"/>
</dbReference>
<dbReference type="InterPro" id="IPR000719">
    <property type="entry name" value="Prot_kinase_dom"/>
</dbReference>
<reference evidence="6 7" key="1">
    <citation type="submission" date="2022-12" db="EMBL/GenBank/DDBJ databases">
        <title>Chromosome-level genome of Tegillarca granosa.</title>
        <authorList>
            <person name="Kim J."/>
        </authorList>
    </citation>
    <scope>NUCLEOTIDE SEQUENCE [LARGE SCALE GENOMIC DNA]</scope>
    <source>
        <strain evidence="6">Teg-2019</strain>
        <tissue evidence="6">Adductor muscle</tissue>
    </source>
</reference>
<dbReference type="PANTHER" id="PTHR22967:SF105">
    <property type="entry name" value="CYCLIN-G-ASSOCIATED KINASE"/>
    <property type="match status" value="1"/>
</dbReference>
<sequence length="671" mass="75482">MSDFFKSAFGYLSGTGSGTDNDFVGQAVELGQQKLRVRRVIAEGGFAYVYVAQDISTGKDYALKRLLANDEEKNKAVLEEIRFLKKLSGHPNIVQFIAAAAIGKEESDHGQSEYLLLTELCSGGQLVDILNKRGNPFPCNQVLPIFYQTCKAVQHMHKQSPPIIHRDLKVENLLLSSRGVIKLCDFGSATTQTYFPDNSWSAVKRSLVEDEMTKNTTPMYRTPEMLDLYQNYPICEALDVWALGCVLYLLCYGVHPFEDSAKLRIINANYTIPETDEEYTVFHDLIRSMLKVDPNNRPNIHDVVDRLTEIAAARNVNLKEPLQLDDDFNPQIISVNDDDEKFHRPPPSMRPSYNQEPSGQSQPSAASSIFSSLKGGAGNLMKNIKDASAKVMETVSAMNKSDLDISFITSRVAVMSFPAEGVESAFKNHIEDVRNFLESKYRNLYAVYNLSDRTYRTARFENRVSECGWPARKAPTLANLFAICKNMHLWLRQNPKNICIVHCLDGKASSATVIGAFLVFCRLFDTSQQAMHMFSIQRCASGATPAQKRYIEYVSQMVAEPPTLPHNKPVTLKALVMSPVPLFNKMRNGCRPFVELFVGEDKLLSTSQEYDKMIGFVIEDGRAVVKMNIQVTGDVTMIAYHARSTFGGKVQGKVTTMRYLYSVWYYYVVTL</sequence>
<dbReference type="Pfam" id="PF00069">
    <property type="entry name" value="Pkinase"/>
    <property type="match status" value="1"/>
</dbReference>
<dbReference type="Gene3D" id="1.10.510.10">
    <property type="entry name" value="Transferase(Phosphotransferase) domain 1"/>
    <property type="match status" value="1"/>
</dbReference>
<proteinExistence type="predicted"/>
<feature type="domain" description="C2 tensin-type" evidence="5">
    <location>
        <begin position="567"/>
        <end position="671"/>
    </location>
</feature>
<feature type="domain" description="Protein kinase" evidence="3">
    <location>
        <begin position="35"/>
        <end position="310"/>
    </location>
</feature>
<name>A0ABQ9EJ98_TEGGR</name>
<dbReference type="PROSITE" id="PS00108">
    <property type="entry name" value="PROTEIN_KINASE_ST"/>
    <property type="match status" value="1"/>
</dbReference>
<dbReference type="InterPro" id="IPR014020">
    <property type="entry name" value="Tensin_C2-dom"/>
</dbReference>
<dbReference type="PROSITE" id="PS51182">
    <property type="entry name" value="C2_TENSIN"/>
    <property type="match status" value="1"/>
</dbReference>
<dbReference type="Gene3D" id="3.90.190.10">
    <property type="entry name" value="Protein tyrosine phosphatase superfamily"/>
    <property type="match status" value="1"/>
</dbReference>
<dbReference type="InterPro" id="IPR029021">
    <property type="entry name" value="Prot-tyrosine_phosphatase-like"/>
</dbReference>
<evidence type="ECO:0000313" key="7">
    <source>
        <dbReference type="Proteomes" id="UP001217089"/>
    </source>
</evidence>
<accession>A0ABQ9EJ98</accession>
<dbReference type="InterPro" id="IPR011009">
    <property type="entry name" value="Kinase-like_dom_sf"/>
</dbReference>
<dbReference type="Gene3D" id="2.60.40.1110">
    <property type="match status" value="1"/>
</dbReference>
<keyword evidence="7" id="KW-1185">Reference proteome</keyword>
<comment type="caution">
    <text evidence="6">The sequence shown here is derived from an EMBL/GenBank/DDBJ whole genome shotgun (WGS) entry which is preliminary data.</text>
</comment>
<organism evidence="6 7">
    <name type="scientific">Tegillarca granosa</name>
    <name type="common">Malaysian cockle</name>
    <name type="synonym">Anadara granosa</name>
    <dbReference type="NCBI Taxonomy" id="220873"/>
    <lineage>
        <taxon>Eukaryota</taxon>
        <taxon>Metazoa</taxon>
        <taxon>Spiralia</taxon>
        <taxon>Lophotrochozoa</taxon>
        <taxon>Mollusca</taxon>
        <taxon>Bivalvia</taxon>
        <taxon>Autobranchia</taxon>
        <taxon>Pteriomorphia</taxon>
        <taxon>Arcoida</taxon>
        <taxon>Arcoidea</taxon>
        <taxon>Arcidae</taxon>
        <taxon>Tegillarca</taxon>
    </lineage>
</organism>
<dbReference type="SUPFAM" id="SSF52799">
    <property type="entry name" value="(Phosphotyrosine protein) phosphatases II"/>
    <property type="match status" value="1"/>
</dbReference>
<dbReference type="InterPro" id="IPR029023">
    <property type="entry name" value="Tensin_phosphatase"/>
</dbReference>
<evidence type="ECO:0000259" key="4">
    <source>
        <dbReference type="PROSITE" id="PS51181"/>
    </source>
</evidence>
<dbReference type="EMBL" id="JARBDR010000813">
    <property type="protein sequence ID" value="KAJ8305270.1"/>
    <property type="molecule type" value="Genomic_DNA"/>
</dbReference>
<dbReference type="SUPFAM" id="SSF56112">
    <property type="entry name" value="Protein kinase-like (PK-like)"/>
    <property type="match status" value="1"/>
</dbReference>
<dbReference type="SMART" id="SM00220">
    <property type="entry name" value="S_TKc"/>
    <property type="match status" value="1"/>
</dbReference>
<dbReference type="PROSITE" id="PS51181">
    <property type="entry name" value="PPASE_TENSIN"/>
    <property type="match status" value="1"/>
</dbReference>
<feature type="domain" description="Phosphatase tensin-type" evidence="4">
    <location>
        <begin position="394"/>
        <end position="561"/>
    </location>
</feature>
<dbReference type="Pfam" id="PF10409">
    <property type="entry name" value="PTEN_C2"/>
    <property type="match status" value="1"/>
</dbReference>
<gene>
    <name evidence="6" type="ORF">KUTeg_015815</name>
</gene>